<dbReference type="KEGG" id="xba:C7S18_13970"/>
<dbReference type="InterPro" id="IPR010172">
    <property type="entry name" value="CRISPR-assoc_prot_TM1791"/>
</dbReference>
<sequence>MADPRSSKSGNADTGPSFALWRDADVPLRRNTRTANAGLLIRRGMQQVQSESGPDKDALLARITGITACKGYEAAFERWKSALLAIPNTLCFVGTVTTRLYIGAIHDTALESGCTTHHSYGMPMIPGSSVKGVCRHAAKAWGLDEPDHGDPKLRSLLAEVFGDHLDNDEATTIQEPFAGTAIFHDAWWDPTPRSKPFVREIVTPHHQGYYDLGREDATDFDSPIPAPQLAAQGQFLFAVTGLDEELAAFAARLLKTTLHERGIGSKTTSGYGYFNRPDSFDDLSSRAPA</sequence>
<accession>A0A2P1PTS2</accession>
<protein>
    <submittedName>
        <fullName evidence="3">Type III-B CRISPR module RAMP protein Cmr6</fullName>
    </submittedName>
</protein>
<dbReference type="Pfam" id="PF03787">
    <property type="entry name" value="RAMPs"/>
    <property type="match status" value="1"/>
</dbReference>
<dbReference type="EMBL" id="CP027860">
    <property type="protein sequence ID" value="AVP98231.1"/>
    <property type="molecule type" value="Genomic_DNA"/>
</dbReference>
<dbReference type="InterPro" id="IPR005537">
    <property type="entry name" value="RAMP_III_fam"/>
</dbReference>
<proteinExistence type="predicted"/>
<name>A0A2P1PTS2_9GAMM</name>
<dbReference type="NCBIfam" id="TIGR01898">
    <property type="entry name" value="cas_TM1791_cmr6"/>
    <property type="match status" value="1"/>
</dbReference>
<gene>
    <name evidence="3" type="primary">cmr6</name>
    <name evidence="3" type="ORF">C7S18_13970</name>
</gene>
<evidence type="ECO:0000256" key="1">
    <source>
        <dbReference type="ARBA" id="ARBA00023118"/>
    </source>
</evidence>
<feature type="domain" description="CRISPR type III-associated protein" evidence="2">
    <location>
        <begin position="96"/>
        <end position="274"/>
    </location>
</feature>
<dbReference type="PANTHER" id="PTHR39965">
    <property type="entry name" value="CRISPR SYSTEM CMR SUBUNIT CMR6"/>
    <property type="match status" value="1"/>
</dbReference>
<organism evidence="3 4">
    <name type="scientific">Ahniella affigens</name>
    <dbReference type="NCBI Taxonomy" id="2021234"/>
    <lineage>
        <taxon>Bacteria</taxon>
        <taxon>Pseudomonadati</taxon>
        <taxon>Pseudomonadota</taxon>
        <taxon>Gammaproteobacteria</taxon>
        <taxon>Lysobacterales</taxon>
        <taxon>Rhodanobacteraceae</taxon>
        <taxon>Ahniella</taxon>
    </lineage>
</organism>
<evidence type="ECO:0000313" key="3">
    <source>
        <dbReference type="EMBL" id="AVP98231.1"/>
    </source>
</evidence>
<dbReference type="OrthoDB" id="9813956at2"/>
<evidence type="ECO:0000313" key="4">
    <source>
        <dbReference type="Proteomes" id="UP000241074"/>
    </source>
</evidence>
<dbReference type="Proteomes" id="UP000241074">
    <property type="component" value="Chromosome"/>
</dbReference>
<evidence type="ECO:0000259" key="2">
    <source>
        <dbReference type="Pfam" id="PF03787"/>
    </source>
</evidence>
<reference evidence="3 4" key="1">
    <citation type="submission" date="2018-03" db="EMBL/GenBank/DDBJ databases">
        <title>Ahniella affigens gen. nov., sp. nov., a gammaproteobacterium isolated from sandy soil near a stream.</title>
        <authorList>
            <person name="Ko Y."/>
            <person name="Kim J.-H."/>
        </authorList>
    </citation>
    <scope>NUCLEOTIDE SEQUENCE [LARGE SCALE GENOMIC DNA]</scope>
    <source>
        <strain evidence="3 4">D13</strain>
    </source>
</reference>
<reference evidence="3 4" key="2">
    <citation type="submission" date="2018-03" db="EMBL/GenBank/DDBJ databases">
        <authorList>
            <person name="Keele B.F."/>
        </authorList>
    </citation>
    <scope>NUCLEOTIDE SEQUENCE [LARGE SCALE GENOMIC DNA]</scope>
    <source>
        <strain evidence="3 4">D13</strain>
    </source>
</reference>
<dbReference type="GO" id="GO:0051607">
    <property type="term" value="P:defense response to virus"/>
    <property type="evidence" value="ECO:0007669"/>
    <property type="project" value="UniProtKB-KW"/>
</dbReference>
<keyword evidence="4" id="KW-1185">Reference proteome</keyword>
<dbReference type="RefSeq" id="WP_106892151.1">
    <property type="nucleotide sequence ID" value="NZ_CP027860.1"/>
</dbReference>
<keyword evidence="1" id="KW-0051">Antiviral defense</keyword>
<dbReference type="PANTHER" id="PTHR39965:SF1">
    <property type="entry name" value="CRISPR SYSTEM CMR SUBUNIT CMR6"/>
    <property type="match status" value="1"/>
</dbReference>
<dbReference type="AlphaFoldDB" id="A0A2P1PTS2"/>